<name>A0A7X2MHQ6_9LACO</name>
<dbReference type="AlphaFoldDB" id="A0A7X2MHQ6"/>
<proteinExistence type="predicted"/>
<feature type="non-terminal residue" evidence="1">
    <location>
        <position position="55"/>
    </location>
</feature>
<dbReference type="EMBL" id="WKKX01000971">
    <property type="protein sequence ID" value="MSE09554.1"/>
    <property type="molecule type" value="Genomic_DNA"/>
</dbReference>
<reference evidence="1 2" key="1">
    <citation type="submission" date="2019-11" db="EMBL/GenBank/DDBJ databases">
        <title>Draft Genome Sequence of Plant Growth-Promoting Rhizosphere-Associated Bacteria.</title>
        <authorList>
            <person name="Vasilyev I.Y."/>
            <person name="Radchenko V."/>
            <person name="Ilnitskaya E.V."/>
        </authorList>
    </citation>
    <scope>NUCLEOTIDE SEQUENCE [LARGE SCALE GENOMIC DNA]</scope>
    <source>
        <strain evidence="1 2">VRA_01-1sq_f</strain>
    </source>
</reference>
<protein>
    <submittedName>
        <fullName evidence="1">Uncharacterized protein</fullName>
    </submittedName>
</protein>
<comment type="caution">
    <text evidence="1">The sequence shown here is derived from an EMBL/GenBank/DDBJ whole genome shotgun (WGS) entry which is preliminary data.</text>
</comment>
<sequence>MTKLWHISKEEHFPLILYKLTQDIESVADDSSVKHYKESEGNVPPWIYAKALSFG</sequence>
<evidence type="ECO:0000313" key="2">
    <source>
        <dbReference type="Proteomes" id="UP000467635"/>
    </source>
</evidence>
<dbReference type="Proteomes" id="UP000467635">
    <property type="component" value="Unassembled WGS sequence"/>
</dbReference>
<gene>
    <name evidence="1" type="ORF">GKC33_12995</name>
</gene>
<organism evidence="1 2">
    <name type="scientific">Ligilactobacillus salivarius</name>
    <dbReference type="NCBI Taxonomy" id="1624"/>
    <lineage>
        <taxon>Bacteria</taxon>
        <taxon>Bacillati</taxon>
        <taxon>Bacillota</taxon>
        <taxon>Bacilli</taxon>
        <taxon>Lactobacillales</taxon>
        <taxon>Lactobacillaceae</taxon>
        <taxon>Ligilactobacillus</taxon>
    </lineage>
</organism>
<evidence type="ECO:0000313" key="1">
    <source>
        <dbReference type="EMBL" id="MSE09554.1"/>
    </source>
</evidence>
<accession>A0A7X2MHQ6</accession>